<dbReference type="AlphaFoldDB" id="A0A511YLJ4"/>
<reference evidence="3 4" key="1">
    <citation type="submission" date="2019-07" db="EMBL/GenBank/DDBJ databases">
        <title>Whole genome shotgun sequence of Chryseobacterium hagamense NBRC 105253.</title>
        <authorList>
            <person name="Hosoyama A."/>
            <person name="Uohara A."/>
            <person name="Ohji S."/>
            <person name="Ichikawa N."/>
        </authorList>
    </citation>
    <scope>NUCLEOTIDE SEQUENCE [LARGE SCALE GENOMIC DNA]</scope>
    <source>
        <strain evidence="3 4">NBRC 105253</strain>
    </source>
</reference>
<evidence type="ECO:0000259" key="2">
    <source>
        <dbReference type="Pfam" id="PF18962"/>
    </source>
</evidence>
<feature type="domain" description="Secretion system C-terminal sorting" evidence="2">
    <location>
        <begin position="194"/>
        <end position="259"/>
    </location>
</feature>
<dbReference type="Proteomes" id="UP000321863">
    <property type="component" value="Unassembled WGS sequence"/>
</dbReference>
<dbReference type="InterPro" id="IPR026444">
    <property type="entry name" value="Secre_tail"/>
</dbReference>
<gene>
    <name evidence="3" type="ORF">CHA01nite_18140</name>
</gene>
<evidence type="ECO:0000313" key="3">
    <source>
        <dbReference type="EMBL" id="GEN76074.1"/>
    </source>
</evidence>
<dbReference type="NCBIfam" id="TIGR04183">
    <property type="entry name" value="Por_Secre_tail"/>
    <property type="match status" value="1"/>
</dbReference>
<protein>
    <recommendedName>
        <fullName evidence="2">Secretion system C-terminal sorting domain-containing protein</fullName>
    </recommendedName>
</protein>
<dbReference type="EMBL" id="BJYJ01000007">
    <property type="protein sequence ID" value="GEN76074.1"/>
    <property type="molecule type" value="Genomic_DNA"/>
</dbReference>
<dbReference type="Gene3D" id="2.60.120.260">
    <property type="entry name" value="Galactose-binding domain-like"/>
    <property type="match status" value="1"/>
</dbReference>
<dbReference type="RefSeq" id="WP_146941004.1">
    <property type="nucleotide sequence ID" value="NZ_BJYJ01000007.1"/>
</dbReference>
<comment type="caution">
    <text evidence="3">The sequence shown here is derived from an EMBL/GenBank/DDBJ whole genome shotgun (WGS) entry which is preliminary data.</text>
</comment>
<keyword evidence="4" id="KW-1185">Reference proteome</keyword>
<name>A0A511YLJ4_9FLAO</name>
<evidence type="ECO:0000256" key="1">
    <source>
        <dbReference type="ARBA" id="ARBA00022729"/>
    </source>
</evidence>
<proteinExistence type="predicted"/>
<accession>A0A511YLJ4</accession>
<dbReference type="OrthoDB" id="9792152at2"/>
<organism evidence="3 4">
    <name type="scientific">Chryseobacterium hagamense</name>
    <dbReference type="NCBI Taxonomy" id="395935"/>
    <lineage>
        <taxon>Bacteria</taxon>
        <taxon>Pseudomonadati</taxon>
        <taxon>Bacteroidota</taxon>
        <taxon>Flavobacteriia</taxon>
        <taxon>Flavobacteriales</taxon>
        <taxon>Weeksellaceae</taxon>
        <taxon>Chryseobacterium group</taxon>
        <taxon>Chryseobacterium</taxon>
    </lineage>
</organism>
<evidence type="ECO:0000313" key="4">
    <source>
        <dbReference type="Proteomes" id="UP000321863"/>
    </source>
</evidence>
<dbReference type="Pfam" id="PF18962">
    <property type="entry name" value="Por_Secre_tail"/>
    <property type="match status" value="1"/>
</dbReference>
<keyword evidence="1" id="KW-0732">Signal</keyword>
<sequence>MKKTILLTMMASVSFIDAQEIIFRENFEKGFPGSFTQNFIDQETTWINFGISAIGVESPLKGTNSAVFFNGLATQPVSTSLDTPSIDLSNGQVILEFLYLQKKKENGTDNTLSVELLDEKGAWQKLLTLGANETGKEEKIRLPLTDYSKNSRSAIRFVSTQYRTESANPIVLDEVVIYKTKDSPAPLARNTDLLYPNPTKDTFRIKADADTFSCEVFDSKGERVVKMEKINRQTSIDLSRQLPGIYYVKINTGKESVTRPLIKN</sequence>